<evidence type="ECO:0000256" key="7">
    <source>
        <dbReference type="SAM" id="MobiDB-lite"/>
    </source>
</evidence>
<organism evidence="8 9">
    <name type="scientific">Megalurothrips usitatus</name>
    <name type="common">bean blossom thrips</name>
    <dbReference type="NCBI Taxonomy" id="439358"/>
    <lineage>
        <taxon>Eukaryota</taxon>
        <taxon>Metazoa</taxon>
        <taxon>Ecdysozoa</taxon>
        <taxon>Arthropoda</taxon>
        <taxon>Hexapoda</taxon>
        <taxon>Insecta</taxon>
        <taxon>Pterygota</taxon>
        <taxon>Neoptera</taxon>
        <taxon>Paraneoptera</taxon>
        <taxon>Thysanoptera</taxon>
        <taxon>Terebrantia</taxon>
        <taxon>Thripoidea</taxon>
        <taxon>Thripidae</taxon>
        <taxon>Megalurothrips</taxon>
    </lineage>
</organism>
<proteinExistence type="inferred from homology"/>
<keyword evidence="9" id="KW-1185">Reference proteome</keyword>
<evidence type="ECO:0000256" key="2">
    <source>
        <dbReference type="ARBA" id="ARBA00022603"/>
    </source>
</evidence>
<feature type="region of interest" description="Disordered" evidence="7">
    <location>
        <begin position="195"/>
        <end position="222"/>
    </location>
</feature>
<sequence length="468" mass="52595">MALNKKMHPRNPYKKPPSFKELALKNEEFRQQAKIDISGKVTIDFKNADALRALTRALLKEDWGLDVVLHPEYLVPTLPLRINYILWLEDLVAALNLNESGNPVYGIDIGTGASCIYPLLAAKKNGWHMVGVEKNEVCFNYAQQNVARNNLESLVKVRRNFGETIIDASTIKDSFQPDPNMFQFTMCNPPFFGSEEEVEKTNKSRSAHTPRPPPNNARTGSTNEVVVEGGEVAFVCKMIDESFQVKDRIKIFSTMLGHKTSVSKVLKYLKDQNICEISSTEFCQGQVTRWGLAWSHVVCLTCETLSNDIVGTKQKPKPPLRHVFPRNADKTFDSVVQKLLQKMDQLDVQYKCVIKDVKSVGYQGTAFSNTWSNQRRKRREQLKKDGLTPEGSGSEGTGATSPGERDDGPPPKKAKQSEAAPLVTLGFVLREEQTKEDTTDLVLDMCWLNGPGGRESVHQIMQYMKNNL</sequence>
<feature type="region of interest" description="Disordered" evidence="7">
    <location>
        <begin position="371"/>
        <end position="419"/>
    </location>
</feature>
<dbReference type="Gene3D" id="3.40.50.150">
    <property type="entry name" value="Vaccinia Virus protein VP39"/>
    <property type="match status" value="1"/>
</dbReference>
<feature type="binding site" evidence="6">
    <location>
        <position position="133"/>
    </location>
    <ligand>
        <name>S-adenosyl-L-methionine</name>
        <dbReference type="ChEBI" id="CHEBI:59789"/>
    </ligand>
</feature>
<evidence type="ECO:0000313" key="9">
    <source>
        <dbReference type="Proteomes" id="UP001075354"/>
    </source>
</evidence>
<keyword evidence="3 5" id="KW-0808">Transferase</keyword>
<gene>
    <name evidence="8" type="ORF">ONE63_000363</name>
</gene>
<evidence type="ECO:0000256" key="1">
    <source>
        <dbReference type="ARBA" id="ARBA00005878"/>
    </source>
</evidence>
<feature type="compositionally biased region" description="Low complexity" evidence="7">
    <location>
        <begin position="388"/>
        <end position="402"/>
    </location>
</feature>
<dbReference type="GO" id="GO:0005634">
    <property type="term" value="C:nucleus"/>
    <property type="evidence" value="ECO:0007669"/>
    <property type="project" value="TreeGrafter"/>
</dbReference>
<evidence type="ECO:0000256" key="4">
    <source>
        <dbReference type="ARBA" id="ARBA00022691"/>
    </source>
</evidence>
<feature type="binding site" evidence="6">
    <location>
        <position position="81"/>
    </location>
    <ligand>
        <name>S-adenosyl-L-methionine</name>
        <dbReference type="ChEBI" id="CHEBI:59789"/>
    </ligand>
</feature>
<evidence type="ECO:0000256" key="6">
    <source>
        <dbReference type="PIRSR" id="PIRSR037350-1"/>
    </source>
</evidence>
<keyword evidence="2 5" id="KW-0489">Methyltransferase</keyword>
<dbReference type="SUPFAM" id="SSF53335">
    <property type="entry name" value="S-adenosyl-L-methionine-dependent methyltransferases"/>
    <property type="match status" value="1"/>
</dbReference>
<reference evidence="8" key="1">
    <citation type="submission" date="2022-12" db="EMBL/GenBank/DDBJ databases">
        <title>Chromosome-level genome assembly of the bean flower thrips Megalurothrips usitatus.</title>
        <authorList>
            <person name="Ma L."/>
            <person name="Liu Q."/>
            <person name="Li H."/>
            <person name="Cai W."/>
        </authorList>
    </citation>
    <scope>NUCLEOTIDE SEQUENCE</scope>
    <source>
        <strain evidence="8">Cailab_2022a</strain>
    </source>
</reference>
<dbReference type="Proteomes" id="UP001075354">
    <property type="component" value="Chromosome 1"/>
</dbReference>
<keyword evidence="4 6" id="KW-0949">S-adenosyl-L-methionine</keyword>
<dbReference type="AlphaFoldDB" id="A0AAV7XYT1"/>
<comment type="caution">
    <text evidence="8">The sequence shown here is derived from an EMBL/GenBank/DDBJ whole genome shotgun (WGS) entry which is preliminary data.</text>
</comment>
<feature type="binding site" evidence="6">
    <location>
        <position position="188"/>
    </location>
    <ligand>
        <name>S-adenosyl-L-methionine</name>
        <dbReference type="ChEBI" id="CHEBI:59789"/>
    </ligand>
</feature>
<dbReference type="InterPro" id="IPR010286">
    <property type="entry name" value="METTL16/RlmF"/>
</dbReference>
<comment type="similarity">
    <text evidence="1 5">Belongs to the methyltransferase superfamily. METTL16/RlmF family.</text>
</comment>
<dbReference type="Pfam" id="PF05971">
    <property type="entry name" value="Methyltransf_10"/>
    <property type="match status" value="1"/>
</dbReference>
<evidence type="ECO:0000256" key="3">
    <source>
        <dbReference type="ARBA" id="ARBA00022679"/>
    </source>
</evidence>
<dbReference type="PIRSF" id="PIRSF037350">
    <property type="entry name" value="Mtase_ZK1128_prd"/>
    <property type="match status" value="1"/>
</dbReference>
<accession>A0AAV7XYT1</accession>
<dbReference type="PANTHER" id="PTHR13393:SF0">
    <property type="entry name" value="RNA N6-ADENOSINE-METHYLTRANSFERASE METTL16"/>
    <property type="match status" value="1"/>
</dbReference>
<protein>
    <recommendedName>
        <fullName evidence="5">U6 small nuclear RNA (adenine-(43)-N(6))-methyltransferase</fullName>
        <ecNumber evidence="5">2.1.1.-</ecNumber>
    </recommendedName>
</protein>
<dbReference type="GO" id="GO:0008168">
    <property type="term" value="F:methyltransferase activity"/>
    <property type="evidence" value="ECO:0007669"/>
    <property type="project" value="UniProtKB-UniRule"/>
</dbReference>
<dbReference type="GO" id="GO:0070475">
    <property type="term" value="P:rRNA base methylation"/>
    <property type="evidence" value="ECO:0007669"/>
    <property type="project" value="TreeGrafter"/>
</dbReference>
<name>A0AAV7XYT1_9NEOP</name>
<evidence type="ECO:0000313" key="8">
    <source>
        <dbReference type="EMBL" id="KAJ1531696.1"/>
    </source>
</evidence>
<dbReference type="EMBL" id="JAPTSV010000001">
    <property type="protein sequence ID" value="KAJ1531696.1"/>
    <property type="molecule type" value="Genomic_DNA"/>
</dbReference>
<evidence type="ECO:0000256" key="5">
    <source>
        <dbReference type="PIRNR" id="PIRNR037350"/>
    </source>
</evidence>
<dbReference type="InterPro" id="IPR017182">
    <property type="entry name" value="METTL16/PsiM"/>
</dbReference>
<dbReference type="PANTHER" id="PTHR13393">
    <property type="entry name" value="SAM-DEPENDENT METHYLTRANSFERASE"/>
    <property type="match status" value="1"/>
</dbReference>
<dbReference type="CDD" id="cd02440">
    <property type="entry name" value="AdoMet_MTases"/>
    <property type="match status" value="1"/>
</dbReference>
<dbReference type="EC" id="2.1.1.-" evidence="5"/>
<dbReference type="InterPro" id="IPR029063">
    <property type="entry name" value="SAM-dependent_MTases_sf"/>
</dbReference>
<feature type="binding site" evidence="6">
    <location>
        <position position="110"/>
    </location>
    <ligand>
        <name>S-adenosyl-L-methionine</name>
        <dbReference type="ChEBI" id="CHEBI:59789"/>
    </ligand>
</feature>